<evidence type="ECO:0000256" key="8">
    <source>
        <dbReference type="SAM" id="Phobius"/>
    </source>
</evidence>
<dbReference type="GO" id="GO:0005886">
    <property type="term" value="C:plasma membrane"/>
    <property type="evidence" value="ECO:0007669"/>
    <property type="project" value="UniProtKB-SubCell"/>
</dbReference>
<dbReference type="Pfam" id="PF01032">
    <property type="entry name" value="FecCD"/>
    <property type="match status" value="1"/>
</dbReference>
<keyword evidence="4" id="KW-1003">Cell membrane</keyword>
<evidence type="ECO:0000313" key="10">
    <source>
        <dbReference type="Proteomes" id="UP000001662"/>
    </source>
</evidence>
<dbReference type="RefSeq" id="WP_013273492.1">
    <property type="nucleotide sequence ID" value="NC_014376.1"/>
</dbReference>
<protein>
    <submittedName>
        <fullName evidence="9">Transport system permease protein</fullName>
    </submittedName>
</protein>
<dbReference type="eggNOG" id="COG4605">
    <property type="taxonomic scope" value="Bacteria"/>
</dbReference>
<evidence type="ECO:0000313" key="9">
    <source>
        <dbReference type="EMBL" id="ADL05408.1"/>
    </source>
</evidence>
<feature type="transmembrane region" description="Helical" evidence="8">
    <location>
        <begin position="104"/>
        <end position="122"/>
    </location>
</feature>
<dbReference type="CDD" id="cd06550">
    <property type="entry name" value="TM_ABC_iron-siderophores_like"/>
    <property type="match status" value="1"/>
</dbReference>
<dbReference type="InterPro" id="IPR037294">
    <property type="entry name" value="ABC_BtuC-like"/>
</dbReference>
<feature type="transmembrane region" description="Helical" evidence="8">
    <location>
        <begin position="39"/>
        <end position="59"/>
    </location>
</feature>
<feature type="transmembrane region" description="Helical" evidence="8">
    <location>
        <begin position="290"/>
        <end position="311"/>
    </location>
</feature>
<dbReference type="Gene3D" id="1.10.3470.10">
    <property type="entry name" value="ABC transporter involved in vitamin B12 uptake, BtuC"/>
    <property type="match status" value="1"/>
</dbReference>
<dbReference type="EMBL" id="CP002109">
    <property type="protein sequence ID" value="ADL05408.1"/>
    <property type="molecule type" value="Genomic_DNA"/>
</dbReference>
<sequence length="316" mass="34734">MKLHKVLMFLFLLTLVVSLLYVVWGLNLDHAAYNIPRRLIKLASIFITGAAIGYSTIVFQTVVGNRILTPAIMGLDSLYLFVQTLVVFIMGAKQLALMSDITDFFISVCIMAGFSLLLYRFVFKRENMRLFAVIFTGMMLGSLFSSLAAFMQVLIDPNEFMVVQARMFASFNHVNTSLLGIATVFMLCAGAMGIYKIHRLDVLSLGRDIAVGLGVDYGRSVKKYLLIVSVMIAVSTALVGPITFLGLLAANLARQLLATYKHSILIPGAILIAGTALVGGQFMAERIFALSTPISVIINFFGGIYFIILLIREGRM</sequence>
<dbReference type="PANTHER" id="PTHR30472:SF19">
    <property type="entry name" value="PETROBACTIN IMPORT SYSTEM PERMEASE PROTEIN YCLO"/>
    <property type="match status" value="1"/>
</dbReference>
<keyword evidence="10" id="KW-1185">Reference proteome</keyword>
<gene>
    <name evidence="9" type="ordered locus">Closa_2868</name>
</gene>
<proteinExistence type="inferred from homology"/>
<dbReference type="STRING" id="610130.Closa_2868"/>
<evidence type="ECO:0000256" key="1">
    <source>
        <dbReference type="ARBA" id="ARBA00004651"/>
    </source>
</evidence>
<keyword evidence="7 8" id="KW-0472">Membrane</keyword>
<feature type="transmembrane region" description="Helical" evidence="8">
    <location>
        <begin position="71"/>
        <end position="92"/>
    </location>
</feature>
<evidence type="ECO:0000256" key="6">
    <source>
        <dbReference type="ARBA" id="ARBA00022989"/>
    </source>
</evidence>
<keyword evidence="3" id="KW-0813">Transport</keyword>
<evidence type="ECO:0000256" key="5">
    <source>
        <dbReference type="ARBA" id="ARBA00022692"/>
    </source>
</evidence>
<evidence type="ECO:0000256" key="3">
    <source>
        <dbReference type="ARBA" id="ARBA00022448"/>
    </source>
</evidence>
<evidence type="ECO:0000256" key="2">
    <source>
        <dbReference type="ARBA" id="ARBA00007935"/>
    </source>
</evidence>
<dbReference type="AlphaFoldDB" id="D9R6J8"/>
<reference evidence="9" key="1">
    <citation type="submission" date="2010-07" db="EMBL/GenBank/DDBJ databases">
        <title>Complete sequence of Clostridium saccharolyticum WM1.</title>
        <authorList>
            <consortium name="US DOE Joint Genome Institute"/>
            <person name="Lucas S."/>
            <person name="Copeland A."/>
            <person name="Lapidus A."/>
            <person name="Cheng J.-F."/>
            <person name="Bruce D."/>
            <person name="Goodwin L."/>
            <person name="Pitluck S."/>
            <person name="Chertkov O."/>
            <person name="Detter J.C."/>
            <person name="Han C."/>
            <person name="Tapia R."/>
            <person name="Land M."/>
            <person name="Hauser L."/>
            <person name="Chang Y.-J."/>
            <person name="Jeffries C."/>
            <person name="Kyrpides N."/>
            <person name="Ivanova N."/>
            <person name="Mikhailova N."/>
            <person name="Mouttaki H."/>
            <person name="Lin L."/>
            <person name="Zhou J."/>
            <person name="Hemme C.L."/>
            <person name="Woyke T."/>
        </authorList>
    </citation>
    <scope>NUCLEOTIDE SEQUENCE [LARGE SCALE GENOMIC DNA]</scope>
    <source>
        <strain evidence="9">WM1</strain>
    </source>
</reference>
<keyword evidence="5 8" id="KW-0812">Transmembrane</keyword>
<dbReference type="OrthoDB" id="9796260at2"/>
<evidence type="ECO:0000256" key="4">
    <source>
        <dbReference type="ARBA" id="ARBA00022475"/>
    </source>
</evidence>
<organism evidence="9 10">
    <name type="scientific">Lacrimispora saccharolytica (strain ATCC 35040 / DSM 2544 / NRCC 2533 / WM1)</name>
    <name type="common">Clostridium saccharolyticum</name>
    <dbReference type="NCBI Taxonomy" id="610130"/>
    <lineage>
        <taxon>Bacteria</taxon>
        <taxon>Bacillati</taxon>
        <taxon>Bacillota</taxon>
        <taxon>Clostridia</taxon>
        <taxon>Lachnospirales</taxon>
        <taxon>Lachnospiraceae</taxon>
        <taxon>Lacrimispora</taxon>
    </lineage>
</organism>
<feature type="transmembrane region" description="Helical" evidence="8">
    <location>
        <begin position="224"/>
        <end position="252"/>
    </location>
</feature>
<comment type="subcellular location">
    <subcellularLocation>
        <location evidence="1">Cell membrane</location>
        <topology evidence="1">Multi-pass membrane protein</topology>
    </subcellularLocation>
</comment>
<comment type="similarity">
    <text evidence="2">Belongs to the binding-protein-dependent transport system permease family. FecCD subfamily.</text>
</comment>
<dbReference type="GO" id="GO:0022857">
    <property type="term" value="F:transmembrane transporter activity"/>
    <property type="evidence" value="ECO:0007669"/>
    <property type="project" value="InterPro"/>
</dbReference>
<accession>D9R6J8</accession>
<feature type="transmembrane region" description="Helical" evidence="8">
    <location>
        <begin position="264"/>
        <end position="284"/>
    </location>
</feature>
<keyword evidence="6 8" id="KW-1133">Transmembrane helix</keyword>
<dbReference type="SUPFAM" id="SSF81345">
    <property type="entry name" value="ABC transporter involved in vitamin B12 uptake, BtuC"/>
    <property type="match status" value="1"/>
</dbReference>
<dbReference type="PaxDb" id="610130-Closa_2868"/>
<name>D9R6J8_LACSW</name>
<dbReference type="PANTHER" id="PTHR30472">
    <property type="entry name" value="FERRIC ENTEROBACTIN TRANSPORT SYSTEM PERMEASE PROTEIN"/>
    <property type="match status" value="1"/>
</dbReference>
<feature type="transmembrane region" description="Helical" evidence="8">
    <location>
        <begin position="128"/>
        <end position="155"/>
    </location>
</feature>
<dbReference type="InterPro" id="IPR000522">
    <property type="entry name" value="ABC_transptr_permease_BtuC"/>
</dbReference>
<dbReference type="KEGG" id="csh:Closa_2868"/>
<feature type="transmembrane region" description="Helical" evidence="8">
    <location>
        <begin position="176"/>
        <end position="195"/>
    </location>
</feature>
<dbReference type="HOGENOM" id="CLU_050494_0_0_9"/>
<evidence type="ECO:0000256" key="7">
    <source>
        <dbReference type="ARBA" id="ARBA00023136"/>
    </source>
</evidence>
<dbReference type="Proteomes" id="UP000001662">
    <property type="component" value="Chromosome"/>
</dbReference>
<feature type="transmembrane region" description="Helical" evidence="8">
    <location>
        <begin position="6"/>
        <end position="27"/>
    </location>
</feature>
<dbReference type="GO" id="GO:0033214">
    <property type="term" value="P:siderophore-iron import into cell"/>
    <property type="evidence" value="ECO:0007669"/>
    <property type="project" value="TreeGrafter"/>
</dbReference>